<feature type="signal peptide" evidence="2">
    <location>
        <begin position="1"/>
        <end position="26"/>
    </location>
</feature>
<feature type="region of interest" description="Disordered" evidence="1">
    <location>
        <begin position="25"/>
        <end position="85"/>
    </location>
</feature>
<feature type="compositionally biased region" description="Low complexity" evidence="1">
    <location>
        <begin position="58"/>
        <end position="76"/>
    </location>
</feature>
<dbReference type="AlphaFoldDB" id="A0A7X6N632"/>
<proteinExistence type="predicted"/>
<evidence type="ECO:0008006" key="5">
    <source>
        <dbReference type="Google" id="ProtNLM"/>
    </source>
</evidence>
<feature type="compositionally biased region" description="Low complexity" evidence="1">
    <location>
        <begin position="25"/>
        <end position="43"/>
    </location>
</feature>
<keyword evidence="2" id="KW-0732">Signal</keyword>
<protein>
    <recommendedName>
        <fullName evidence="5">Lipoprotein</fullName>
    </recommendedName>
</protein>
<reference evidence="3 4" key="1">
    <citation type="submission" date="2020-04" db="EMBL/GenBank/DDBJ databases">
        <title>MicrobeNet Type strains.</title>
        <authorList>
            <person name="Nicholson A.C."/>
        </authorList>
    </citation>
    <scope>NUCLEOTIDE SEQUENCE [LARGE SCALE GENOMIC DNA]</scope>
    <source>
        <strain evidence="3 4">CCUG 61472</strain>
    </source>
</reference>
<dbReference type="EMBL" id="JAAXPN010000008">
    <property type="protein sequence ID" value="NKZ24670.1"/>
    <property type="molecule type" value="Genomic_DNA"/>
</dbReference>
<feature type="compositionally biased region" description="Polar residues" evidence="1">
    <location>
        <begin position="48"/>
        <end position="57"/>
    </location>
</feature>
<sequence>MHKFLPLTAVVTGSLFLLASCGTANSANNQSSTTSNSASSSKSKPIHTHSSSVTTARNSSQQANSPSSTTSSSQTNHQVVANNSNTPTISHQSVALSEAQQEQITAQFLAWAGQRARIGGMAVTDYYMDHGTAGFGDFFVATPDGLVQVQNQDKPGPSHFKIHAIGGVTFYTPLDGNLGIQKDLKGPFAAGYSAVARPDKPISKYLLGDNGTVYELQKNGDQVGLSTGLGEFNDDGSYTSDNSVAPEDQFSISGDTAAQQELQKLLIPYRK</sequence>
<comment type="caution">
    <text evidence="3">The sequence shown here is derived from an EMBL/GenBank/DDBJ whole genome shotgun (WGS) entry which is preliminary data.</text>
</comment>
<evidence type="ECO:0000256" key="2">
    <source>
        <dbReference type="SAM" id="SignalP"/>
    </source>
</evidence>
<evidence type="ECO:0000256" key="1">
    <source>
        <dbReference type="SAM" id="MobiDB-lite"/>
    </source>
</evidence>
<accession>A0A7X6N632</accession>
<keyword evidence="4" id="KW-1185">Reference proteome</keyword>
<evidence type="ECO:0000313" key="4">
    <source>
        <dbReference type="Proteomes" id="UP000549765"/>
    </source>
</evidence>
<gene>
    <name evidence="3" type="ORF">HF964_07680</name>
</gene>
<name>A0A7X6N632_9LACO</name>
<organism evidence="3 4">
    <name type="scientific">Periweissella fabalis</name>
    <dbReference type="NCBI Taxonomy" id="1070421"/>
    <lineage>
        <taxon>Bacteria</taxon>
        <taxon>Bacillati</taxon>
        <taxon>Bacillota</taxon>
        <taxon>Bacilli</taxon>
        <taxon>Lactobacillales</taxon>
        <taxon>Lactobacillaceae</taxon>
        <taxon>Periweissella</taxon>
    </lineage>
</organism>
<dbReference type="PROSITE" id="PS51257">
    <property type="entry name" value="PROKAR_LIPOPROTEIN"/>
    <property type="match status" value="1"/>
</dbReference>
<dbReference type="Proteomes" id="UP000549765">
    <property type="component" value="Unassembled WGS sequence"/>
</dbReference>
<feature type="chain" id="PRO_5030679893" description="Lipoprotein" evidence="2">
    <location>
        <begin position="27"/>
        <end position="271"/>
    </location>
</feature>
<dbReference type="RefSeq" id="WP_168722463.1">
    <property type="nucleotide sequence ID" value="NZ_JAAXPN010000008.1"/>
</dbReference>
<evidence type="ECO:0000313" key="3">
    <source>
        <dbReference type="EMBL" id="NKZ24670.1"/>
    </source>
</evidence>